<dbReference type="STRING" id="9913.ENSBTAP00000068323"/>
<dbReference type="GO" id="GO:0033617">
    <property type="term" value="P:mitochondrial respiratory chain complex IV assembly"/>
    <property type="evidence" value="ECO:0007669"/>
    <property type="project" value="Ensembl"/>
</dbReference>
<dbReference type="GO" id="GO:0097250">
    <property type="term" value="P:mitochondrial respirasome assembly"/>
    <property type="evidence" value="ECO:0007669"/>
    <property type="project" value="Ensembl"/>
</dbReference>
<dbReference type="Ensembl" id="ENSBTAT00000069358.3">
    <property type="protein sequence ID" value="ENSBTAP00000068323.3"/>
    <property type="gene ID" value="ENSBTAG00000051809.3"/>
</dbReference>
<dbReference type="GO" id="GO:0098803">
    <property type="term" value="C:respiratory chain complex"/>
    <property type="evidence" value="ECO:0000318"/>
    <property type="project" value="GO_Central"/>
</dbReference>
<dbReference type="GO" id="GO:0005741">
    <property type="term" value="C:mitochondrial outer membrane"/>
    <property type="evidence" value="ECO:0007669"/>
    <property type="project" value="Ensembl"/>
</dbReference>
<evidence type="ECO:0000313" key="4">
    <source>
        <dbReference type="VGNC" id="VGNC:53677"/>
    </source>
</evidence>
<gene>
    <name evidence="2 4" type="primary">STMP1</name>
</gene>
<dbReference type="Pfam" id="PF15054">
    <property type="entry name" value="DUF4535"/>
    <property type="match status" value="1"/>
</dbReference>
<name>A0A3Q1MC14_BOVIN</name>
<evidence type="ECO:0000313" key="2">
    <source>
        <dbReference type="Ensembl" id="ENSBTAP00000068323.3"/>
    </source>
</evidence>
<dbReference type="GO" id="GO:0034551">
    <property type="term" value="P:mitochondrial respiratory chain complex III assembly"/>
    <property type="evidence" value="ECO:0007669"/>
    <property type="project" value="Ensembl"/>
</dbReference>
<dbReference type="InterPro" id="IPR027854">
    <property type="entry name" value="STMP1"/>
</dbReference>
<reference evidence="2" key="3">
    <citation type="submission" date="2025-09" db="UniProtKB">
        <authorList>
            <consortium name="Ensembl"/>
        </authorList>
    </citation>
    <scope>IDENTIFICATION</scope>
    <source>
        <strain evidence="2">Hereford</strain>
    </source>
</reference>
<dbReference type="RefSeq" id="NP_001124402.1">
    <property type="nucleotide sequence ID" value="NM_001130930.1"/>
</dbReference>
<dbReference type="AlphaFoldDB" id="A0A3Q1MC14"/>
<reference evidence="2" key="2">
    <citation type="submission" date="2025-08" db="UniProtKB">
        <authorList>
            <consortium name="Ensembl"/>
        </authorList>
    </citation>
    <scope>IDENTIFICATION</scope>
    <source>
        <strain evidence="2">Hereford</strain>
    </source>
</reference>
<feature type="chain" id="PRO_5045626885" evidence="1">
    <location>
        <begin position="20"/>
        <end position="47"/>
    </location>
</feature>
<keyword evidence="1" id="KW-0732">Signal</keyword>
<reference evidence="2" key="1">
    <citation type="submission" date="2018-03" db="EMBL/GenBank/DDBJ databases">
        <title>ARS-UCD1.2.</title>
        <authorList>
            <person name="Rosen B.D."/>
            <person name="Bickhart D.M."/>
            <person name="Koren S."/>
            <person name="Schnabel R.D."/>
            <person name="Hall R."/>
            <person name="Zimin A."/>
            <person name="Dreischer C."/>
            <person name="Schultheiss S."/>
            <person name="Schroeder S.G."/>
            <person name="Elsik C.G."/>
            <person name="Couldrey C."/>
            <person name="Liu G.E."/>
            <person name="Van Tassell C.P."/>
            <person name="Phillippy A.M."/>
            <person name="Smith T.P.L."/>
            <person name="Medrano J.F."/>
        </authorList>
    </citation>
    <scope>NUCLEOTIDE SEQUENCE [LARGE SCALE GENOMIC DNA]</scope>
    <source>
        <strain evidence="2">Hereford</strain>
    </source>
</reference>
<dbReference type="VGNC" id="VGNC:53677">
    <property type="gene designation" value="STMP1"/>
</dbReference>
<dbReference type="PaxDb" id="9913-ENSBTAP00000055920"/>
<dbReference type="GO" id="GO:0032731">
    <property type="term" value="P:positive regulation of interleukin-1 beta production"/>
    <property type="evidence" value="ECO:0007669"/>
    <property type="project" value="Ensembl"/>
</dbReference>
<dbReference type="PANTHER" id="PTHR47709">
    <property type="entry name" value="SHORT TRANSMEMBRANE MITOCHONDRIAL PROTEIN 1"/>
    <property type="match status" value="1"/>
</dbReference>
<dbReference type="Proteomes" id="UP000009136">
    <property type="component" value="Chromosome 4"/>
</dbReference>
<evidence type="ECO:0000313" key="3">
    <source>
        <dbReference type="Proteomes" id="UP000009136"/>
    </source>
</evidence>
<dbReference type="GO" id="GO:1900227">
    <property type="term" value="P:positive regulation of NLRP3 inflammasome complex assembly"/>
    <property type="evidence" value="ECO:0007669"/>
    <property type="project" value="Ensembl"/>
</dbReference>
<proteinExistence type="predicted"/>
<dbReference type="GO" id="GO:0005743">
    <property type="term" value="C:mitochondrial inner membrane"/>
    <property type="evidence" value="ECO:0007669"/>
    <property type="project" value="Ensembl"/>
</dbReference>
<organism evidence="2 3">
    <name type="scientific">Bos taurus</name>
    <name type="common">Bovine</name>
    <dbReference type="NCBI Taxonomy" id="9913"/>
    <lineage>
        <taxon>Eukaryota</taxon>
        <taxon>Metazoa</taxon>
        <taxon>Chordata</taxon>
        <taxon>Craniata</taxon>
        <taxon>Vertebrata</taxon>
        <taxon>Euteleostomi</taxon>
        <taxon>Mammalia</taxon>
        <taxon>Eutheria</taxon>
        <taxon>Laurasiatheria</taxon>
        <taxon>Artiodactyla</taxon>
        <taxon>Ruminantia</taxon>
        <taxon>Pecora</taxon>
        <taxon>Bovidae</taxon>
        <taxon>Bovinae</taxon>
        <taxon>Bos</taxon>
    </lineage>
</organism>
<sequence>MLQFLLGFTLGNVVGMYLAQNYDIPNLAKKLEEIKKDVDAKKKPPSC</sequence>
<keyword evidence="3" id="KW-1185">Reference proteome</keyword>
<dbReference type="VEuPathDB" id="HostDB:ENSBTAG00000051809"/>
<dbReference type="GO" id="GO:0005758">
    <property type="term" value="C:mitochondrial intermembrane space"/>
    <property type="evidence" value="ECO:0007669"/>
    <property type="project" value="Ensembl"/>
</dbReference>
<feature type="signal peptide" evidence="1">
    <location>
        <begin position="1"/>
        <end position="19"/>
    </location>
</feature>
<accession>A0A3Q1MC14</accession>
<protein>
    <submittedName>
        <fullName evidence="2">Short transmembrane mitochondrial protein 1</fullName>
    </submittedName>
</protein>
<dbReference type="GeneID" id="784845"/>
<evidence type="ECO:0000256" key="1">
    <source>
        <dbReference type="SAM" id="SignalP"/>
    </source>
</evidence>
<dbReference type="PANTHER" id="PTHR47709:SF2">
    <property type="entry name" value="SHORT TRANSMEMBRANE MITOCHONDRIAL PROTEIN 1"/>
    <property type="match status" value="1"/>
</dbReference>
<dbReference type="InParanoid" id="A0A3Q1MC14"/>
<dbReference type="Bgee" id="ENSBTAG00000051809">
    <property type="expression patterns" value="Expressed in diaphragm and 108 other cell types or tissues"/>
</dbReference>
<dbReference type="GeneTree" id="ENSGT00550000076278"/>